<evidence type="ECO:0008006" key="6">
    <source>
        <dbReference type="Google" id="ProtNLM"/>
    </source>
</evidence>
<feature type="chain" id="PRO_5046615100" description="Integral membrane protein" evidence="3">
    <location>
        <begin position="21"/>
        <end position="891"/>
    </location>
</feature>
<feature type="transmembrane region" description="Helical" evidence="2">
    <location>
        <begin position="405"/>
        <end position="427"/>
    </location>
</feature>
<feature type="transmembrane region" description="Helical" evidence="2">
    <location>
        <begin position="769"/>
        <end position="786"/>
    </location>
</feature>
<comment type="caution">
    <text evidence="4">The sequence shown here is derived from an EMBL/GenBank/DDBJ whole genome shotgun (WGS) entry which is preliminary data.</text>
</comment>
<dbReference type="RefSeq" id="WP_229700856.1">
    <property type="nucleotide sequence ID" value="NZ_BMMV01000007.1"/>
</dbReference>
<sequence length="891" mass="98626">MRRALLLFVFTGLLALSSFGAVGKASAASPQAEDSCLSGQLKTARVTTSVRLKHDGEDYTKAETDLVVQVPKTWKLARSLLLNGDTERYRSAMRCVLRYPDDPYPYRDTEARPWPPEVTVEAKWITVRQRAVTYVYDRRDRDFGPWRITVGKRFWTLALVRPPALDKAWWREITVDLGGRAARTMSPTPTKGSTTRLTWVRAKAGGEPPEVRIAVQPPAMKALITGWGEKPWYLVPSVTWLTWELAVFPVMLVLVRRLRRTPASPPRTPADEAAPASSRETADERTARRDLLLWAYVAFAVALVYEVDDMAPSLAGDYGVLDWWPEYRTAIHFGLAACGGAAFCLFGLYGFFGRLRIAALSAVLVATAYPVVMASAPHWFGLPAGFWLDENDIADIERLRYTGGFLWLALACCCVAFVWLVGTASAVRRLRARPGELPGRPRQGRSLRWLLVLCAITAVAIVALAVWAKQNSWEQEAWLSIGPGDEFYDRWHLAHLYNSMAWFPSDWPDTFSVWAAWLIRNGILLAVLAARSNAPGASPVSPPLPEKLILTVLFLTSVVPIPGWYVGVPASLLDLPLIVLAGFLLLGLGRRRSVLSQELPAGTPLREVIRESDRPWLIDSARKYRDLHLQLRRWEQGDQEGERIGLETRLDDLHRWNPDDTTSPHAGKALPDSVDAIELILAWGPRDTWFSNACRAAFFAAVIALPATAISFWANHVRGPLWGNVPRDQFGVVTLVQSVIGSEVIWAAAGFVLGALWRVLPGRRGPAKALGLSLVYATPVGLYWIISRAVEQPSGTWALDVALTLLVLTTTGVAMDIDTFRNEGHYWPTKAALLLSIYQLRTASVQLAFFVAQVVALVGVWQQLKGNDPMVLIEPQSPTGTQGGPSTGDSP</sequence>
<evidence type="ECO:0000313" key="4">
    <source>
        <dbReference type="EMBL" id="GGJ95077.1"/>
    </source>
</evidence>
<keyword evidence="2" id="KW-0472">Membrane</keyword>
<feature type="transmembrane region" description="Helical" evidence="2">
    <location>
        <begin position="734"/>
        <end position="757"/>
    </location>
</feature>
<evidence type="ECO:0000256" key="2">
    <source>
        <dbReference type="SAM" id="Phobius"/>
    </source>
</evidence>
<feature type="transmembrane region" description="Helical" evidence="2">
    <location>
        <begin position="291"/>
        <end position="307"/>
    </location>
</feature>
<evidence type="ECO:0000313" key="5">
    <source>
        <dbReference type="Proteomes" id="UP000660265"/>
    </source>
</evidence>
<feature type="transmembrane region" description="Helical" evidence="2">
    <location>
        <begin position="447"/>
        <end position="468"/>
    </location>
</feature>
<evidence type="ECO:0000256" key="1">
    <source>
        <dbReference type="SAM" id="MobiDB-lite"/>
    </source>
</evidence>
<feature type="transmembrane region" description="Helical" evidence="2">
    <location>
        <begin position="696"/>
        <end position="714"/>
    </location>
</feature>
<feature type="transmembrane region" description="Helical" evidence="2">
    <location>
        <begin position="572"/>
        <end position="589"/>
    </location>
</feature>
<keyword evidence="3" id="KW-0732">Signal</keyword>
<keyword evidence="2" id="KW-1133">Transmembrane helix</keyword>
<evidence type="ECO:0000256" key="3">
    <source>
        <dbReference type="SAM" id="SignalP"/>
    </source>
</evidence>
<name>A0ABQ2E5Q7_9ACTN</name>
<feature type="region of interest" description="Disordered" evidence="1">
    <location>
        <begin position="262"/>
        <end position="282"/>
    </location>
</feature>
<protein>
    <recommendedName>
        <fullName evidence="6">Integral membrane protein</fullName>
    </recommendedName>
</protein>
<dbReference type="InterPro" id="IPR046176">
    <property type="entry name" value="DUF6185"/>
</dbReference>
<proteinExistence type="predicted"/>
<feature type="transmembrane region" description="Helical" evidence="2">
    <location>
        <begin position="232"/>
        <end position="255"/>
    </location>
</feature>
<feature type="transmembrane region" description="Helical" evidence="2">
    <location>
        <begin position="327"/>
        <end position="352"/>
    </location>
</feature>
<gene>
    <name evidence="4" type="ORF">GCM10011583_28250</name>
</gene>
<keyword evidence="2" id="KW-0812">Transmembrane</keyword>
<organism evidence="4 5">
    <name type="scientific">Streptomyces camponoticapitis</name>
    <dbReference type="NCBI Taxonomy" id="1616125"/>
    <lineage>
        <taxon>Bacteria</taxon>
        <taxon>Bacillati</taxon>
        <taxon>Actinomycetota</taxon>
        <taxon>Actinomycetes</taxon>
        <taxon>Kitasatosporales</taxon>
        <taxon>Streptomycetaceae</taxon>
        <taxon>Streptomyces</taxon>
    </lineage>
</organism>
<dbReference type="Proteomes" id="UP000660265">
    <property type="component" value="Unassembled WGS sequence"/>
</dbReference>
<feature type="transmembrane region" description="Helical" evidence="2">
    <location>
        <begin position="798"/>
        <end position="817"/>
    </location>
</feature>
<keyword evidence="5" id="KW-1185">Reference proteome</keyword>
<reference evidence="5" key="1">
    <citation type="journal article" date="2019" name="Int. J. Syst. Evol. Microbiol.">
        <title>The Global Catalogue of Microorganisms (GCM) 10K type strain sequencing project: providing services to taxonomists for standard genome sequencing and annotation.</title>
        <authorList>
            <consortium name="The Broad Institute Genomics Platform"/>
            <consortium name="The Broad Institute Genome Sequencing Center for Infectious Disease"/>
            <person name="Wu L."/>
            <person name="Ma J."/>
        </authorList>
    </citation>
    <scope>NUCLEOTIDE SEQUENCE [LARGE SCALE GENOMIC DNA]</scope>
    <source>
        <strain evidence="5">CGMCC 4.7275</strain>
    </source>
</reference>
<feature type="signal peptide" evidence="3">
    <location>
        <begin position="1"/>
        <end position="20"/>
    </location>
</feature>
<feature type="transmembrane region" description="Helical" evidence="2">
    <location>
        <begin position="359"/>
        <end position="380"/>
    </location>
</feature>
<dbReference type="EMBL" id="BMMV01000007">
    <property type="protein sequence ID" value="GGJ95077.1"/>
    <property type="molecule type" value="Genomic_DNA"/>
</dbReference>
<accession>A0ABQ2E5Q7</accession>
<dbReference type="Pfam" id="PF19683">
    <property type="entry name" value="DUF6185"/>
    <property type="match status" value="1"/>
</dbReference>